<dbReference type="AlphaFoldDB" id="A0A2U3QHN7"/>
<dbReference type="InterPro" id="IPR036640">
    <property type="entry name" value="ABC1_TM_sf"/>
</dbReference>
<keyword evidence="6 8" id="KW-1133">Transmembrane helix</keyword>
<dbReference type="InterPro" id="IPR039421">
    <property type="entry name" value="Type_1_exporter"/>
</dbReference>
<feature type="transmembrane region" description="Helical" evidence="8">
    <location>
        <begin position="84"/>
        <end position="107"/>
    </location>
</feature>
<evidence type="ECO:0000256" key="1">
    <source>
        <dbReference type="ARBA" id="ARBA00004651"/>
    </source>
</evidence>
<dbReference type="PROSITE" id="PS50893">
    <property type="entry name" value="ABC_TRANSPORTER_2"/>
    <property type="match status" value="1"/>
</dbReference>
<evidence type="ECO:0000256" key="2">
    <source>
        <dbReference type="ARBA" id="ARBA00022448"/>
    </source>
</evidence>
<keyword evidence="2" id="KW-0813">Transport</keyword>
<dbReference type="EMBL" id="OUUY01000082">
    <property type="protein sequence ID" value="SPQ00869.1"/>
    <property type="molecule type" value="Genomic_DNA"/>
</dbReference>
<evidence type="ECO:0000256" key="4">
    <source>
        <dbReference type="ARBA" id="ARBA00022741"/>
    </source>
</evidence>
<gene>
    <name evidence="11" type="ORF">NBG4_360008</name>
</gene>
<dbReference type="PROSITE" id="PS00211">
    <property type="entry name" value="ABC_TRANSPORTER_1"/>
    <property type="match status" value="1"/>
</dbReference>
<dbReference type="InterPro" id="IPR011527">
    <property type="entry name" value="ABC1_TM_dom"/>
</dbReference>
<dbReference type="SUPFAM" id="SSF90123">
    <property type="entry name" value="ABC transporter transmembrane region"/>
    <property type="match status" value="1"/>
</dbReference>
<dbReference type="SUPFAM" id="SSF52540">
    <property type="entry name" value="P-loop containing nucleoside triphosphate hydrolases"/>
    <property type="match status" value="1"/>
</dbReference>
<dbReference type="PANTHER" id="PTHR43394:SF1">
    <property type="entry name" value="ATP-BINDING CASSETTE SUB-FAMILY B MEMBER 10, MITOCHONDRIAL"/>
    <property type="match status" value="1"/>
</dbReference>
<evidence type="ECO:0000256" key="3">
    <source>
        <dbReference type="ARBA" id="ARBA00022692"/>
    </source>
</evidence>
<sequence length="608" mass="67889">MQNLSHFLNGVEFKNLSKVYRIFAPDLKAHRNGFVLAYVALFAAMVMNLLKPWPLKLIFDYILLDKPTPRLIIFLNSIAGRDKLILLAILCVGIVGIFFLEGLFTFIRKYFTASSGERAINDIRQRVYGHLQMIESGTGGSGDFVVRLTSDIDSLKVLLTQHIQTLVNYFLTFAGIGITMFLLDWKLTMVALAVAPPLYLISLYFSVRVAELTRKKRDKESEVASLVQESVTSKEVVQAFAREEQEKKRFAEETEESMDASLETMKVSKGFGRMVEVIIAVGTALVVYFGVRRALAGHITPGALIVFVSYLRDLYKPVGGLSELIINFSSSLVCGKRIAELLETKTGVIEASDAVDAPPFKGDVVFENVTFGYDPDAPVIEGLSFKAKPGEKIALVGLSGTGKSTVVNLLLRFYDPWKGRILIDGEDICRYTLKSLREQISVVLQEPLLFRRTIRENISYGNPEASFEETIAAAKAAQAHEFIVRLSDGYDTFLKEGGANLSGGQRQRIALARAILKNAPIFVFDEPVTGLDAETEAKLSKMLDSLMKDKTSFTIAHRFATIMKVDLILMIEEGRIVEQGTHEQLLARSDRYRQLYDMQRLKPSRQSS</sequence>
<keyword evidence="3 8" id="KW-0812">Transmembrane</keyword>
<dbReference type="Gene3D" id="3.40.50.300">
    <property type="entry name" value="P-loop containing nucleotide triphosphate hydrolases"/>
    <property type="match status" value="1"/>
</dbReference>
<dbReference type="InterPro" id="IPR027417">
    <property type="entry name" value="P-loop_NTPase"/>
</dbReference>
<feature type="transmembrane region" description="Helical" evidence="8">
    <location>
        <begin position="271"/>
        <end position="289"/>
    </location>
</feature>
<dbReference type="PANTHER" id="PTHR43394">
    <property type="entry name" value="ATP-DEPENDENT PERMEASE MDL1, MITOCHONDRIAL"/>
    <property type="match status" value="1"/>
</dbReference>
<dbReference type="Proteomes" id="UP000245125">
    <property type="component" value="Unassembled WGS sequence"/>
</dbReference>
<dbReference type="InterPro" id="IPR003439">
    <property type="entry name" value="ABC_transporter-like_ATP-bd"/>
</dbReference>
<evidence type="ECO:0000256" key="5">
    <source>
        <dbReference type="ARBA" id="ARBA00022840"/>
    </source>
</evidence>
<dbReference type="Gene3D" id="1.20.1560.10">
    <property type="entry name" value="ABC transporter type 1, transmembrane domain"/>
    <property type="match status" value="1"/>
</dbReference>
<protein>
    <submittedName>
        <fullName evidence="11">ABC transporter related</fullName>
    </submittedName>
</protein>
<reference evidence="12" key="1">
    <citation type="submission" date="2018-03" db="EMBL/GenBank/DDBJ databases">
        <authorList>
            <person name="Zecchin S."/>
        </authorList>
    </citation>
    <scope>NUCLEOTIDE SEQUENCE [LARGE SCALE GENOMIC DNA]</scope>
</reference>
<accession>A0A2U3QHN7</accession>
<keyword evidence="4" id="KW-0547">Nucleotide-binding</keyword>
<feature type="domain" description="ABC transporter" evidence="9">
    <location>
        <begin position="364"/>
        <end position="598"/>
    </location>
</feature>
<dbReference type="Pfam" id="PF00664">
    <property type="entry name" value="ABC_membrane"/>
    <property type="match status" value="1"/>
</dbReference>
<evidence type="ECO:0000259" key="9">
    <source>
        <dbReference type="PROSITE" id="PS50893"/>
    </source>
</evidence>
<dbReference type="PROSITE" id="PS50929">
    <property type="entry name" value="ABC_TM1F"/>
    <property type="match status" value="1"/>
</dbReference>
<evidence type="ECO:0000256" key="6">
    <source>
        <dbReference type="ARBA" id="ARBA00022989"/>
    </source>
</evidence>
<evidence type="ECO:0000313" key="11">
    <source>
        <dbReference type="EMBL" id="SPQ00869.1"/>
    </source>
</evidence>
<dbReference type="GO" id="GO:0016887">
    <property type="term" value="F:ATP hydrolysis activity"/>
    <property type="evidence" value="ECO:0007669"/>
    <property type="project" value="InterPro"/>
</dbReference>
<keyword evidence="5" id="KW-0067">ATP-binding</keyword>
<keyword evidence="7 8" id="KW-0472">Membrane</keyword>
<evidence type="ECO:0000256" key="7">
    <source>
        <dbReference type="ARBA" id="ARBA00023136"/>
    </source>
</evidence>
<dbReference type="GO" id="GO:0005524">
    <property type="term" value="F:ATP binding"/>
    <property type="evidence" value="ECO:0007669"/>
    <property type="project" value="UniProtKB-KW"/>
</dbReference>
<evidence type="ECO:0000259" key="10">
    <source>
        <dbReference type="PROSITE" id="PS50929"/>
    </source>
</evidence>
<feature type="transmembrane region" description="Helical" evidence="8">
    <location>
        <begin position="189"/>
        <end position="207"/>
    </location>
</feature>
<comment type="subcellular location">
    <subcellularLocation>
        <location evidence="1">Cell membrane</location>
        <topology evidence="1">Multi-pass membrane protein</topology>
    </subcellularLocation>
</comment>
<dbReference type="CDD" id="cd18564">
    <property type="entry name" value="ABC_6TM_exporter_like"/>
    <property type="match status" value="1"/>
</dbReference>
<evidence type="ECO:0000313" key="12">
    <source>
        <dbReference type="Proteomes" id="UP000245125"/>
    </source>
</evidence>
<evidence type="ECO:0000256" key="8">
    <source>
        <dbReference type="SAM" id="Phobius"/>
    </source>
</evidence>
<dbReference type="GO" id="GO:0015421">
    <property type="term" value="F:ABC-type oligopeptide transporter activity"/>
    <property type="evidence" value="ECO:0007669"/>
    <property type="project" value="TreeGrafter"/>
</dbReference>
<dbReference type="FunFam" id="3.40.50.300:FF:000287">
    <property type="entry name" value="Multidrug ABC transporter ATP-binding protein"/>
    <property type="match status" value="1"/>
</dbReference>
<proteinExistence type="predicted"/>
<dbReference type="Pfam" id="PF00005">
    <property type="entry name" value="ABC_tran"/>
    <property type="match status" value="1"/>
</dbReference>
<dbReference type="OrthoDB" id="9762778at2"/>
<keyword evidence="12" id="KW-1185">Reference proteome</keyword>
<dbReference type="InterPro" id="IPR003593">
    <property type="entry name" value="AAA+_ATPase"/>
</dbReference>
<organism evidence="11 12">
    <name type="scientific">Candidatus Sulfobium mesophilum</name>
    <dbReference type="NCBI Taxonomy" id="2016548"/>
    <lineage>
        <taxon>Bacteria</taxon>
        <taxon>Pseudomonadati</taxon>
        <taxon>Nitrospirota</taxon>
        <taxon>Nitrospiria</taxon>
        <taxon>Nitrospirales</taxon>
        <taxon>Nitrospiraceae</taxon>
        <taxon>Candidatus Sulfobium</taxon>
    </lineage>
</organism>
<feature type="transmembrane region" description="Helical" evidence="8">
    <location>
        <begin position="166"/>
        <end position="183"/>
    </location>
</feature>
<name>A0A2U3QHN7_9BACT</name>
<dbReference type="GO" id="GO:0005886">
    <property type="term" value="C:plasma membrane"/>
    <property type="evidence" value="ECO:0007669"/>
    <property type="project" value="UniProtKB-SubCell"/>
</dbReference>
<dbReference type="SMART" id="SM00382">
    <property type="entry name" value="AAA"/>
    <property type="match status" value="1"/>
</dbReference>
<feature type="transmembrane region" description="Helical" evidence="8">
    <location>
        <begin position="33"/>
        <end position="50"/>
    </location>
</feature>
<feature type="domain" description="ABC transmembrane type-1" evidence="10">
    <location>
        <begin position="35"/>
        <end position="330"/>
    </location>
</feature>
<dbReference type="InterPro" id="IPR017871">
    <property type="entry name" value="ABC_transporter-like_CS"/>
</dbReference>